<reference evidence="1" key="1">
    <citation type="submission" date="2021-01" db="EMBL/GenBank/DDBJ databases">
        <authorList>
            <person name="Corre E."/>
            <person name="Pelletier E."/>
            <person name="Niang G."/>
            <person name="Scheremetjew M."/>
            <person name="Finn R."/>
            <person name="Kale V."/>
            <person name="Holt S."/>
            <person name="Cochrane G."/>
            <person name="Meng A."/>
            <person name="Brown T."/>
            <person name="Cohen L."/>
        </authorList>
    </citation>
    <scope>NUCLEOTIDE SEQUENCE</scope>
    <source>
        <strain evidence="1">CCMP3278</strain>
    </source>
</reference>
<accession>A0A7S0ZH26</accession>
<dbReference type="AlphaFoldDB" id="A0A7S0ZH26"/>
<sequence>MVGFVNCVNLQGTPQLCASSSVQMCASSDTTAVSRRSLLSSVGASLAAVLIVGSSIESASAKGGKGTKGDPKVDLSLDDLRKDLETTKYEETLLQNPDPKEKLLVNVKPPEVEPAYKEVERKELELEKKRYSKMLEQEAAETTALLKKFKK</sequence>
<proteinExistence type="predicted"/>
<protein>
    <submittedName>
        <fullName evidence="1">Uncharacterized protein</fullName>
    </submittedName>
</protein>
<name>A0A7S0ZH26_9RHOD</name>
<dbReference type="EMBL" id="HBFP01008346">
    <property type="protein sequence ID" value="CAD8821574.1"/>
    <property type="molecule type" value="Transcribed_RNA"/>
</dbReference>
<evidence type="ECO:0000313" key="1">
    <source>
        <dbReference type="EMBL" id="CAD8821574.1"/>
    </source>
</evidence>
<gene>
    <name evidence="1" type="ORF">TOLI1172_LOCUS5969</name>
</gene>
<organism evidence="1">
    <name type="scientific">Timspurckia oligopyrenoides</name>
    <dbReference type="NCBI Taxonomy" id="708627"/>
    <lineage>
        <taxon>Eukaryota</taxon>
        <taxon>Rhodophyta</taxon>
        <taxon>Bangiophyceae</taxon>
        <taxon>Porphyridiales</taxon>
        <taxon>Porphyridiaceae</taxon>
        <taxon>Timspurckia</taxon>
    </lineage>
</organism>